<dbReference type="Pfam" id="PF02518">
    <property type="entry name" value="HATPase_c"/>
    <property type="match status" value="1"/>
</dbReference>
<keyword evidence="13" id="KW-1185">Reference proteome</keyword>
<name>A3XPB5_LEEBM</name>
<dbReference type="STRING" id="398720.MED217_08665"/>
<evidence type="ECO:0000256" key="1">
    <source>
        <dbReference type="ARBA" id="ARBA00000085"/>
    </source>
</evidence>
<keyword evidence="7" id="KW-0067">ATP-binding</keyword>
<dbReference type="Proteomes" id="UP000001601">
    <property type="component" value="Unassembled WGS sequence"/>
</dbReference>
<dbReference type="InterPro" id="IPR036890">
    <property type="entry name" value="HATPase_C_sf"/>
</dbReference>
<keyword evidence="5" id="KW-0547">Nucleotide-binding</keyword>
<accession>A3XPB5</accession>
<dbReference type="GO" id="GO:0046983">
    <property type="term" value="F:protein dimerization activity"/>
    <property type="evidence" value="ECO:0007669"/>
    <property type="project" value="InterPro"/>
</dbReference>
<dbReference type="EC" id="2.7.13.3" evidence="2"/>
<dbReference type="GO" id="GO:0005524">
    <property type="term" value="F:ATP binding"/>
    <property type="evidence" value="ECO:0007669"/>
    <property type="project" value="UniProtKB-KW"/>
</dbReference>
<evidence type="ECO:0000256" key="6">
    <source>
        <dbReference type="ARBA" id="ARBA00022777"/>
    </source>
</evidence>
<evidence type="ECO:0000256" key="5">
    <source>
        <dbReference type="ARBA" id="ARBA00022741"/>
    </source>
</evidence>
<feature type="transmembrane region" description="Helical" evidence="9">
    <location>
        <begin position="20"/>
        <end position="42"/>
    </location>
</feature>
<organism evidence="12 13">
    <name type="scientific">Leeuwenhoekiella blandensis (strain CECT 7118 / CCUG 51940 / KCTC 22103 / MED217)</name>
    <name type="common">Flavobacterium sp. (strain MED217)</name>
    <dbReference type="NCBI Taxonomy" id="398720"/>
    <lineage>
        <taxon>Bacteria</taxon>
        <taxon>Pseudomonadati</taxon>
        <taxon>Bacteroidota</taxon>
        <taxon>Flavobacteriia</taxon>
        <taxon>Flavobacteriales</taxon>
        <taxon>Flavobacteriaceae</taxon>
        <taxon>Leeuwenhoekiella</taxon>
    </lineage>
</organism>
<dbReference type="PANTHER" id="PTHR24421:SF10">
    <property type="entry name" value="NITRATE_NITRITE SENSOR PROTEIN NARQ"/>
    <property type="match status" value="1"/>
</dbReference>
<keyword evidence="8" id="KW-0902">Two-component regulatory system</keyword>
<evidence type="ECO:0000256" key="3">
    <source>
        <dbReference type="ARBA" id="ARBA00022553"/>
    </source>
</evidence>
<protein>
    <recommendedName>
        <fullName evidence="2">histidine kinase</fullName>
        <ecNumber evidence="2">2.7.13.3</ecNumber>
    </recommendedName>
</protein>
<comment type="catalytic activity">
    <reaction evidence="1">
        <text>ATP + protein L-histidine = ADP + protein N-phospho-L-histidine.</text>
        <dbReference type="EC" id="2.7.13.3"/>
    </reaction>
</comment>
<keyword evidence="9" id="KW-0472">Membrane</keyword>
<sequence>MSVVMKLTFDENISQSFEQLIIVCSLVLLAFLIVVVFLFVVFQKRKIKFITERNEAILKYQEEVARTQLEIQEVTLKNVGRELHDNIGQLLSVANLELNIFTSKNELNSDEDLTEIKALIGKSLREIRALSKNLNNEVIHQVGLVESTKNELNRLERLKFLKTEFTLKGNTFNLPKDDMVILFRIIQEFLSNVIKHAKATHLKICFSYTLNELKITAEDDGVGFEIDKVTWSSGLVNMKSRALLIAADFDIQSEQQKGTLLQIKYLKKQV</sequence>
<dbReference type="InterPro" id="IPR011712">
    <property type="entry name" value="Sig_transdc_His_kin_sub3_dim/P"/>
</dbReference>
<keyword evidence="6 12" id="KW-0418">Kinase</keyword>
<dbReference type="Gene3D" id="3.30.565.10">
    <property type="entry name" value="Histidine kinase-like ATPase, C-terminal domain"/>
    <property type="match status" value="1"/>
</dbReference>
<keyword evidence="9" id="KW-1133">Transmembrane helix</keyword>
<dbReference type="GO" id="GO:0000155">
    <property type="term" value="F:phosphorelay sensor kinase activity"/>
    <property type="evidence" value="ECO:0007669"/>
    <property type="project" value="InterPro"/>
</dbReference>
<feature type="domain" description="Signal transduction histidine kinase subgroup 3 dimerisation and phosphoacceptor" evidence="11">
    <location>
        <begin position="79"/>
        <end position="135"/>
    </location>
</feature>
<dbReference type="GO" id="GO:0016020">
    <property type="term" value="C:membrane"/>
    <property type="evidence" value="ECO:0007669"/>
    <property type="project" value="InterPro"/>
</dbReference>
<dbReference type="PANTHER" id="PTHR24421">
    <property type="entry name" value="NITRATE/NITRITE SENSOR PROTEIN NARX-RELATED"/>
    <property type="match status" value="1"/>
</dbReference>
<dbReference type="InterPro" id="IPR050482">
    <property type="entry name" value="Sensor_HK_TwoCompSys"/>
</dbReference>
<dbReference type="Gene3D" id="1.20.5.1930">
    <property type="match status" value="1"/>
</dbReference>
<dbReference type="InterPro" id="IPR003594">
    <property type="entry name" value="HATPase_dom"/>
</dbReference>
<proteinExistence type="predicted"/>
<dbReference type="EMBL" id="AANC01000007">
    <property type="protein sequence ID" value="EAQ48606.1"/>
    <property type="molecule type" value="Genomic_DNA"/>
</dbReference>
<comment type="caution">
    <text evidence="12">The sequence shown here is derived from an EMBL/GenBank/DDBJ whole genome shotgun (WGS) entry which is preliminary data.</text>
</comment>
<feature type="domain" description="Histidine kinase/HSP90-like ATPase" evidence="10">
    <location>
        <begin position="180"/>
        <end position="263"/>
    </location>
</feature>
<evidence type="ECO:0000256" key="8">
    <source>
        <dbReference type="ARBA" id="ARBA00023012"/>
    </source>
</evidence>
<evidence type="ECO:0000313" key="13">
    <source>
        <dbReference type="Proteomes" id="UP000001601"/>
    </source>
</evidence>
<dbReference type="SUPFAM" id="SSF55874">
    <property type="entry name" value="ATPase domain of HSP90 chaperone/DNA topoisomerase II/histidine kinase"/>
    <property type="match status" value="1"/>
</dbReference>
<dbReference type="Pfam" id="PF07730">
    <property type="entry name" value="HisKA_3"/>
    <property type="match status" value="1"/>
</dbReference>
<keyword evidence="9" id="KW-0812">Transmembrane</keyword>
<dbReference type="AlphaFoldDB" id="A3XPB5"/>
<dbReference type="CDD" id="cd16917">
    <property type="entry name" value="HATPase_UhpB-NarQ-NarX-like"/>
    <property type="match status" value="1"/>
</dbReference>
<dbReference type="eggNOG" id="COG4585">
    <property type="taxonomic scope" value="Bacteria"/>
</dbReference>
<evidence type="ECO:0000256" key="4">
    <source>
        <dbReference type="ARBA" id="ARBA00022679"/>
    </source>
</evidence>
<evidence type="ECO:0000256" key="7">
    <source>
        <dbReference type="ARBA" id="ARBA00022840"/>
    </source>
</evidence>
<evidence type="ECO:0000259" key="10">
    <source>
        <dbReference type="Pfam" id="PF02518"/>
    </source>
</evidence>
<dbReference type="HOGENOM" id="CLU_000445_20_6_10"/>
<keyword evidence="3" id="KW-0597">Phosphoprotein</keyword>
<gene>
    <name evidence="12" type="ORF">MED217_08665</name>
</gene>
<evidence type="ECO:0000259" key="11">
    <source>
        <dbReference type="Pfam" id="PF07730"/>
    </source>
</evidence>
<evidence type="ECO:0000313" key="12">
    <source>
        <dbReference type="EMBL" id="EAQ48606.1"/>
    </source>
</evidence>
<evidence type="ECO:0000256" key="2">
    <source>
        <dbReference type="ARBA" id="ARBA00012438"/>
    </source>
</evidence>
<keyword evidence="4" id="KW-0808">Transferase</keyword>
<evidence type="ECO:0000256" key="9">
    <source>
        <dbReference type="SAM" id="Phobius"/>
    </source>
</evidence>
<reference evidence="12 13" key="1">
    <citation type="journal article" date="2007" name="Nature">
        <title>Light stimulates growth of proteorhodopsin-containing marine Flavobacteria.</title>
        <authorList>
            <person name="Gomez-Consarnau L."/>
            <person name="Gonzalez J.M."/>
            <person name="Coll-Llado M."/>
            <person name="Gourdon P."/>
            <person name="Pascher T."/>
            <person name="Neutze R."/>
            <person name="Pedros-Alio C."/>
            <person name="Pinhassi J."/>
        </authorList>
    </citation>
    <scope>NUCLEOTIDE SEQUENCE [LARGE SCALE GENOMIC DNA]</scope>
    <source>
        <strain evidence="12 13">MED217</strain>
    </source>
</reference>